<protein>
    <submittedName>
        <fullName evidence="2">Nucleotidyltransferase domain protein</fullName>
    </submittedName>
</protein>
<dbReference type="Pfam" id="PF01909">
    <property type="entry name" value="NTP_transf_2"/>
    <property type="match status" value="1"/>
</dbReference>
<accession>A0A454CYA1</accession>
<dbReference type="STRING" id="669.AL538_01885"/>
<dbReference type="Proteomes" id="UP000008367">
    <property type="component" value="Unassembled WGS sequence"/>
</dbReference>
<organism evidence="2 3">
    <name type="scientific">Vibrio harveyi</name>
    <name type="common">Beneckea harveyi</name>
    <dbReference type="NCBI Taxonomy" id="669"/>
    <lineage>
        <taxon>Bacteria</taxon>
        <taxon>Pseudomonadati</taxon>
        <taxon>Pseudomonadota</taxon>
        <taxon>Gammaproteobacteria</taxon>
        <taxon>Vibrionales</taxon>
        <taxon>Vibrionaceae</taxon>
        <taxon>Vibrio</taxon>
    </lineage>
</organism>
<proteinExistence type="predicted"/>
<dbReference type="RefSeq" id="WP_009701136.1">
    <property type="nucleotide sequence ID" value="NZ_CP025537.1"/>
</dbReference>
<comment type="caution">
    <text evidence="2">The sequence shown here is derived from an EMBL/GenBank/DDBJ whole genome shotgun (WGS) entry which is preliminary data.</text>
</comment>
<evidence type="ECO:0000313" key="3">
    <source>
        <dbReference type="Proteomes" id="UP000008367"/>
    </source>
</evidence>
<dbReference type="InterPro" id="IPR002934">
    <property type="entry name" value="Polymerase_NTP_transf_dom"/>
</dbReference>
<dbReference type="CDD" id="cd05403">
    <property type="entry name" value="NT_KNTase_like"/>
    <property type="match status" value="1"/>
</dbReference>
<dbReference type="AlphaFoldDB" id="A0A454CYA1"/>
<dbReference type="SUPFAM" id="SSF81301">
    <property type="entry name" value="Nucleotidyltransferase"/>
    <property type="match status" value="1"/>
</dbReference>
<dbReference type="InterPro" id="IPR043519">
    <property type="entry name" value="NT_sf"/>
</dbReference>
<dbReference type="Gene3D" id="3.30.460.10">
    <property type="entry name" value="Beta Polymerase, domain 2"/>
    <property type="match status" value="1"/>
</dbReference>
<reference evidence="2 3" key="1">
    <citation type="submission" date="2012-10" db="EMBL/GenBank/DDBJ databases">
        <title>Genome sequence of Vibrio Cholerae HENC-02.</title>
        <authorList>
            <person name="Eppinger M."/>
            <person name="Hasan N.A."/>
            <person name="Sengamalay N."/>
            <person name="Hine E."/>
            <person name="Su Q."/>
            <person name="Daugherty S.C."/>
            <person name="Young S."/>
            <person name="Sadzewicz L."/>
            <person name="Tallon L."/>
            <person name="Cebula T.A."/>
            <person name="Ravel J."/>
            <person name="Colwell R.R."/>
        </authorList>
    </citation>
    <scope>NUCLEOTIDE SEQUENCE [LARGE SCALE GENOMIC DNA]</scope>
    <source>
        <strain evidence="2 3">HENC-02</strain>
    </source>
</reference>
<dbReference type="EMBL" id="AJSR01001214">
    <property type="protein sequence ID" value="EKM31384.1"/>
    <property type="molecule type" value="Genomic_DNA"/>
</dbReference>
<sequence>MHKRDNGLDAQGFIRNDCSPENIQIEFQPVVEVVVGELITQLPKQIDGIYLYGSVPRGTAMLGHSDLDVSVILTAPVSQNELGIFNKLSSSIPKAYPQISKLDIDPGERHRVLDPKEKYHWQFWLKHCCCCIWGNDLSKELVSHKPSFEIAEALNGDLAVFLEQMSGRFAQMSDKAVAKVIGKKLIRAAYYFVAEKDGSWYINLPECVEVARKYYPNQHQDIDLAYQCAIGNIASKIDAIALYQRLSQHINARALQS</sequence>
<dbReference type="GO" id="GO:0016779">
    <property type="term" value="F:nucleotidyltransferase activity"/>
    <property type="evidence" value="ECO:0007669"/>
    <property type="project" value="InterPro"/>
</dbReference>
<name>A0A454CYA1_VIBHA</name>
<feature type="domain" description="Polymerase nucleotidyl transferase" evidence="1">
    <location>
        <begin position="44"/>
        <end position="99"/>
    </location>
</feature>
<keyword evidence="2" id="KW-0808">Transferase</keyword>
<evidence type="ECO:0000313" key="2">
    <source>
        <dbReference type="EMBL" id="EKM31384.1"/>
    </source>
</evidence>
<gene>
    <name evidence="2" type="ORF">VCHENC02_2972</name>
</gene>
<evidence type="ECO:0000259" key="1">
    <source>
        <dbReference type="Pfam" id="PF01909"/>
    </source>
</evidence>